<proteinExistence type="predicted"/>
<gene>
    <name evidence="1" type="ORF">SPSK_09877</name>
</gene>
<reference evidence="1 2" key="2">
    <citation type="journal article" date="2015" name="Eukaryot. Cell">
        <title>Asexual propagation of a virulent clone complex in a human and feline outbreak of sporotrichosis.</title>
        <authorList>
            <person name="Teixeira Mde M."/>
            <person name="Rodrigues A.M."/>
            <person name="Tsui C.K."/>
            <person name="de Almeida L.G."/>
            <person name="Van Diepeningen A.D."/>
            <person name="van den Ende B.G."/>
            <person name="Fernandes G.F."/>
            <person name="Kano R."/>
            <person name="Hamelin R.C."/>
            <person name="Lopes-Bezerra L.M."/>
            <person name="Vasconcelos A.T."/>
            <person name="de Hoog S."/>
            <person name="de Camargo Z.P."/>
            <person name="Felipe M.S."/>
        </authorList>
    </citation>
    <scope>NUCLEOTIDE SEQUENCE [LARGE SCALE GENOMIC DNA]</scope>
    <source>
        <strain evidence="1 2">1099-18</strain>
    </source>
</reference>
<protein>
    <submittedName>
        <fullName evidence="1">Uncharacterized protein</fullName>
    </submittedName>
</protein>
<sequence length="147" mass="16015">MCRGIARARSLARTTTRNTTSYGFEAHIVPSADRAQAHAVIIVLSFALVTRQVVSAASQLQLSWHSGEEWEISYSIHHSFDLGSLAFVIMSTPCFGTSSGDRLLISYIRHASNDQRCTCPGRGGEAGYRQDLKAQTNSKAVPAFHSS</sequence>
<accession>A0A0F2M9F3</accession>
<dbReference type="KEGG" id="ssck:SPSK_09877"/>
<dbReference type="AlphaFoldDB" id="A0A0F2M9F3"/>
<dbReference type="Proteomes" id="UP000033710">
    <property type="component" value="Unassembled WGS sequence"/>
</dbReference>
<organism evidence="1 2">
    <name type="scientific">Sporothrix schenckii 1099-18</name>
    <dbReference type="NCBI Taxonomy" id="1397361"/>
    <lineage>
        <taxon>Eukaryota</taxon>
        <taxon>Fungi</taxon>
        <taxon>Dikarya</taxon>
        <taxon>Ascomycota</taxon>
        <taxon>Pezizomycotina</taxon>
        <taxon>Sordariomycetes</taxon>
        <taxon>Sordariomycetidae</taxon>
        <taxon>Ophiostomatales</taxon>
        <taxon>Ophiostomataceae</taxon>
        <taxon>Sporothrix</taxon>
    </lineage>
</organism>
<evidence type="ECO:0000313" key="1">
    <source>
        <dbReference type="EMBL" id="KJR85430.1"/>
    </source>
</evidence>
<comment type="caution">
    <text evidence="1">The sequence shown here is derived from an EMBL/GenBank/DDBJ whole genome shotgun (WGS) entry which is preliminary data.</text>
</comment>
<evidence type="ECO:0000313" key="2">
    <source>
        <dbReference type="Proteomes" id="UP000033710"/>
    </source>
</evidence>
<dbReference type="GeneID" id="27671721"/>
<name>A0A0F2M9F3_SPOSC</name>
<reference evidence="1 2" key="1">
    <citation type="journal article" date="2014" name="BMC Genomics">
        <title>Comparative genomics of the major fungal agents of human and animal Sporotrichosis: Sporothrix schenckii and Sporothrix brasiliensis.</title>
        <authorList>
            <person name="Teixeira M.M."/>
            <person name="de Almeida L.G."/>
            <person name="Kubitschek-Barreira P."/>
            <person name="Alves F.L."/>
            <person name="Kioshima E.S."/>
            <person name="Abadio A.K."/>
            <person name="Fernandes L."/>
            <person name="Derengowski L.S."/>
            <person name="Ferreira K.S."/>
            <person name="Souza R.C."/>
            <person name="Ruiz J.C."/>
            <person name="de Andrade N.C."/>
            <person name="Paes H.C."/>
            <person name="Nicola A.M."/>
            <person name="Albuquerque P."/>
            <person name="Gerber A.L."/>
            <person name="Martins V.P."/>
            <person name="Peconick L.D."/>
            <person name="Neto A.V."/>
            <person name="Chaucanez C.B."/>
            <person name="Silva P.A."/>
            <person name="Cunha O.L."/>
            <person name="de Oliveira F.F."/>
            <person name="dos Santos T.C."/>
            <person name="Barros A.L."/>
            <person name="Soares M.A."/>
            <person name="de Oliveira L.M."/>
            <person name="Marini M.M."/>
            <person name="Villalobos-Duno H."/>
            <person name="Cunha M.M."/>
            <person name="de Hoog S."/>
            <person name="da Silveira J.F."/>
            <person name="Henrissat B."/>
            <person name="Nino-Vega G.A."/>
            <person name="Cisalpino P.S."/>
            <person name="Mora-Montes H.M."/>
            <person name="Almeida S.R."/>
            <person name="Stajich J.E."/>
            <person name="Lopes-Bezerra L.M."/>
            <person name="Vasconcelos A.T."/>
            <person name="Felipe M.S."/>
        </authorList>
    </citation>
    <scope>NUCLEOTIDE SEQUENCE [LARGE SCALE GENOMIC DNA]</scope>
    <source>
        <strain evidence="1 2">1099-18</strain>
    </source>
</reference>
<dbReference type="RefSeq" id="XP_016588106.1">
    <property type="nucleotide sequence ID" value="XM_016736444.1"/>
</dbReference>
<dbReference type="VEuPathDB" id="FungiDB:SPSK_09877"/>
<dbReference type="EMBL" id="AXCR01000007">
    <property type="protein sequence ID" value="KJR85430.1"/>
    <property type="molecule type" value="Genomic_DNA"/>
</dbReference>